<evidence type="ECO:0000313" key="1">
    <source>
        <dbReference type="EMBL" id="OMJ90728.1"/>
    </source>
</evidence>
<dbReference type="EMBL" id="MPUH01000096">
    <property type="protein sequence ID" value="OMJ90728.1"/>
    <property type="molecule type" value="Genomic_DNA"/>
</dbReference>
<evidence type="ECO:0000313" key="2">
    <source>
        <dbReference type="Proteomes" id="UP000187209"/>
    </source>
</evidence>
<proteinExistence type="predicted"/>
<dbReference type="AlphaFoldDB" id="A0A1R2CNY8"/>
<dbReference type="Proteomes" id="UP000187209">
    <property type="component" value="Unassembled WGS sequence"/>
</dbReference>
<keyword evidence="2" id="KW-1185">Reference proteome</keyword>
<accession>A0A1R2CNY8</accession>
<sequence length="378" mass="43630">MEEKSWLWVLNNLSVNASSTICCINICPLIIFKNNQPFKAIYTDLNGRLISKVSPLQSEIISIFQTTLNSVLFSIKCFDQLGNCEIYQEKHLESLLINSNFIGIQGVKEHNQVFHHKIEYFDNAYSSFPFILKGKVIYPVNDIAIEKILLVYSINCLHLLEKTKEFMVNGVEIVYLKDKIGKFWIETINNCILARRDAYRMSILQSKLVISSCKLVKAEKCIKKSFSIDKLQRSSIALKPRLKISQVKFSNISLPKLSQTQNYIKPVCYGAYCDEQIRLTSVTHSRKVSARIYFSLSHELIKRAFKLIQFPSSENEFSERFCKIYKDLLSTHYGKSLVTKTNIQKQEQDKNDTIKLCPMCFKIFFLASSVETPLTMNN</sequence>
<comment type="caution">
    <text evidence="1">The sequence shown here is derived from an EMBL/GenBank/DDBJ whole genome shotgun (WGS) entry which is preliminary data.</text>
</comment>
<protein>
    <submittedName>
        <fullName evidence="1">Uncharacterized protein</fullName>
    </submittedName>
</protein>
<name>A0A1R2CNY8_9CILI</name>
<organism evidence="1 2">
    <name type="scientific">Stentor coeruleus</name>
    <dbReference type="NCBI Taxonomy" id="5963"/>
    <lineage>
        <taxon>Eukaryota</taxon>
        <taxon>Sar</taxon>
        <taxon>Alveolata</taxon>
        <taxon>Ciliophora</taxon>
        <taxon>Postciliodesmatophora</taxon>
        <taxon>Heterotrichea</taxon>
        <taxon>Heterotrichida</taxon>
        <taxon>Stentoridae</taxon>
        <taxon>Stentor</taxon>
    </lineage>
</organism>
<gene>
    <name evidence="1" type="ORF">SteCoe_6805</name>
</gene>
<reference evidence="1 2" key="1">
    <citation type="submission" date="2016-11" db="EMBL/GenBank/DDBJ databases">
        <title>The macronuclear genome of Stentor coeruleus: a giant cell with tiny introns.</title>
        <authorList>
            <person name="Slabodnick M."/>
            <person name="Ruby J.G."/>
            <person name="Reiff S.B."/>
            <person name="Swart E.C."/>
            <person name="Gosai S."/>
            <person name="Prabakaran S."/>
            <person name="Witkowska E."/>
            <person name="Larue G.E."/>
            <person name="Fisher S."/>
            <person name="Freeman R.M."/>
            <person name="Gunawardena J."/>
            <person name="Chu W."/>
            <person name="Stover N.A."/>
            <person name="Gregory B.D."/>
            <person name="Nowacki M."/>
            <person name="Derisi J."/>
            <person name="Roy S.W."/>
            <person name="Marshall W.F."/>
            <person name="Sood P."/>
        </authorList>
    </citation>
    <scope>NUCLEOTIDE SEQUENCE [LARGE SCALE GENOMIC DNA]</scope>
    <source>
        <strain evidence="1">WM001</strain>
    </source>
</reference>